<feature type="transmembrane region" description="Helical" evidence="1">
    <location>
        <begin position="144"/>
        <end position="165"/>
    </location>
</feature>
<reference evidence="2 3" key="1">
    <citation type="submission" date="2019-11" db="EMBL/GenBank/DDBJ databases">
        <title>Gracilibacillus salitolerans sp. nov., a moderate halophile isolated from a saline soil in northwest China.</title>
        <authorList>
            <person name="Gan L."/>
        </authorList>
    </citation>
    <scope>NUCLEOTIDE SEQUENCE [LARGE SCALE GENOMIC DNA]</scope>
    <source>
        <strain evidence="2 3">SCU50</strain>
    </source>
</reference>
<sequence length="218" mass="24550">MDFYFYLVFTLSYLILLIVGFVKRREKNIMSLTFFLYLVIVGLIVDNAIIAFGKFIGTDSLLENLHLFRYWTHAVITPTLILFCLGVLQKSGKKYFSTARAIWITFTCTCVLILIEIITVVAVIELKPVLEYGILHYVPVKKTAGSILMIIIVSLILLVTGFLVYIFTSWKWMLVGAIIMGIGSALPIKVESTAFTNALELVLMISLVATDITFSNKE</sequence>
<evidence type="ECO:0000256" key="1">
    <source>
        <dbReference type="SAM" id="Phobius"/>
    </source>
</evidence>
<proteinExistence type="predicted"/>
<keyword evidence="1" id="KW-0812">Transmembrane</keyword>
<evidence type="ECO:0000313" key="2">
    <source>
        <dbReference type="EMBL" id="QGH33336.1"/>
    </source>
</evidence>
<evidence type="ECO:0000313" key="3">
    <source>
        <dbReference type="Proteomes" id="UP000339690"/>
    </source>
</evidence>
<dbReference type="Proteomes" id="UP000339690">
    <property type="component" value="Chromosome"/>
</dbReference>
<keyword evidence="1" id="KW-1133">Transmembrane helix</keyword>
<dbReference type="RefSeq" id="WP_153790391.1">
    <property type="nucleotide sequence ID" value="NZ_CP045915.1"/>
</dbReference>
<accession>A0A5Q2TFA9</accession>
<dbReference type="KEGG" id="grc:GI584_04480"/>
<name>A0A5Q2TFA9_9BACI</name>
<evidence type="ECO:0008006" key="4">
    <source>
        <dbReference type="Google" id="ProtNLM"/>
    </source>
</evidence>
<organism evidence="2 3">
    <name type="scientific">Gracilibacillus salitolerans</name>
    <dbReference type="NCBI Taxonomy" id="2663022"/>
    <lineage>
        <taxon>Bacteria</taxon>
        <taxon>Bacillati</taxon>
        <taxon>Bacillota</taxon>
        <taxon>Bacilli</taxon>
        <taxon>Bacillales</taxon>
        <taxon>Bacillaceae</taxon>
        <taxon>Gracilibacillus</taxon>
    </lineage>
</organism>
<keyword evidence="3" id="KW-1185">Reference proteome</keyword>
<protein>
    <recommendedName>
        <fullName evidence="4">Phospholipid phosphatase</fullName>
    </recommendedName>
</protein>
<feature type="transmembrane region" description="Helical" evidence="1">
    <location>
        <begin position="68"/>
        <end position="88"/>
    </location>
</feature>
<feature type="transmembrane region" description="Helical" evidence="1">
    <location>
        <begin position="172"/>
        <end position="188"/>
    </location>
</feature>
<dbReference type="EMBL" id="CP045915">
    <property type="protein sequence ID" value="QGH33336.1"/>
    <property type="molecule type" value="Genomic_DNA"/>
</dbReference>
<feature type="transmembrane region" description="Helical" evidence="1">
    <location>
        <begin position="6"/>
        <end position="22"/>
    </location>
</feature>
<keyword evidence="1" id="KW-0472">Membrane</keyword>
<feature type="transmembrane region" description="Helical" evidence="1">
    <location>
        <begin position="100"/>
        <end position="124"/>
    </location>
</feature>
<gene>
    <name evidence="2" type="ORF">GI584_04480</name>
</gene>
<dbReference type="AlphaFoldDB" id="A0A5Q2TFA9"/>
<feature type="transmembrane region" description="Helical" evidence="1">
    <location>
        <begin position="34"/>
        <end position="56"/>
    </location>
</feature>